<reference evidence="7" key="1">
    <citation type="journal article" date="2014" name="Genome Biol.">
        <title>Genome analysis of a major urban malaria vector mosquito, Anopheles stephensi.</title>
        <authorList>
            <person name="Jiang X."/>
            <person name="Peery A."/>
            <person name="Hall A.B."/>
            <person name="Sharma A."/>
            <person name="Chen X.G."/>
            <person name="Waterhouse R.M."/>
            <person name="Komissarov A."/>
            <person name="Riehle M.M."/>
            <person name="Shouche Y."/>
            <person name="Sharakhova M.V."/>
            <person name="Lawson D."/>
            <person name="Pakpour N."/>
            <person name="Arensburger P."/>
            <person name="Davidson V.L."/>
            <person name="Eiglmeier K."/>
            <person name="Emrich S."/>
            <person name="George P."/>
            <person name="Kennedy R.C."/>
            <person name="Mane S.P."/>
            <person name="Maslen G."/>
            <person name="Oringanje C."/>
            <person name="Qi Y."/>
            <person name="Settlage R."/>
            <person name="Tojo M."/>
            <person name="Tubio J.M."/>
            <person name="Unger M.F."/>
            <person name="Wang B."/>
            <person name="Vernick K.D."/>
            <person name="Ribeiro J.M."/>
            <person name="James A.A."/>
            <person name="Michel K."/>
            <person name="Riehle M.A."/>
            <person name="Luckhart S."/>
            <person name="Sharakhov I.V."/>
            <person name="Tu Z."/>
        </authorList>
    </citation>
    <scope>NUCLEOTIDE SEQUENCE [LARGE SCALE GENOMIC DNA]</scope>
    <source>
        <strain evidence="7">Indian</strain>
    </source>
</reference>
<feature type="compositionally biased region" description="Basic and acidic residues" evidence="4">
    <location>
        <begin position="189"/>
        <end position="214"/>
    </location>
</feature>
<evidence type="ECO:0000256" key="3">
    <source>
        <dbReference type="ARBA" id="ARBA00022833"/>
    </source>
</evidence>
<feature type="domain" description="CHHC U11-48K-type" evidence="5">
    <location>
        <begin position="36"/>
        <end position="63"/>
    </location>
</feature>
<proteinExistence type="predicted"/>
<keyword evidence="3" id="KW-0862">Zinc</keyword>
<evidence type="ECO:0000256" key="1">
    <source>
        <dbReference type="ARBA" id="ARBA00022723"/>
    </source>
</evidence>
<evidence type="ECO:0000256" key="4">
    <source>
        <dbReference type="SAM" id="MobiDB-lite"/>
    </source>
</evidence>
<keyword evidence="7" id="KW-1185">Reference proteome</keyword>
<dbReference type="STRING" id="30069.A0A182YDI2"/>
<dbReference type="InterPro" id="IPR036236">
    <property type="entry name" value="Znf_C2H2_sf"/>
</dbReference>
<dbReference type="Pfam" id="PF05253">
    <property type="entry name" value="zf-U11-48K"/>
    <property type="match status" value="2"/>
</dbReference>
<dbReference type="InterPro" id="IPR022776">
    <property type="entry name" value="TRM13/UPF0224_CHHC_Znf_dom"/>
</dbReference>
<dbReference type="GO" id="GO:0008270">
    <property type="term" value="F:zinc ion binding"/>
    <property type="evidence" value="ECO:0007669"/>
    <property type="project" value="UniProtKB-KW"/>
</dbReference>
<evidence type="ECO:0000259" key="5">
    <source>
        <dbReference type="PROSITE" id="PS51800"/>
    </source>
</evidence>
<sequence>MSNVRQCPFDPLHIISAKSFAIHLVKCKRQHPEIKLVECYFDSSHLVKEEELKQHMRTCSGRNHLLEYKTTIDRTTTGCGADRLEDPAANLIYNTDESNRQKTETGGRSLQDDTECWDDFAYEAYDPLANCKSKMQNSKTFILPNPNKFAGQMKAAAATLAETHQVDVQDAEEASCEEGSLEDNAASSEHAERKYDPPGHEVSRTRHRNVKESPSDYDDAASNGMRLRMKRVTDPNQKGVPIVPVIGHDQIVQVVAIERATFTMDITTVTPIADRMMLLVAVEMTVGRGTK</sequence>
<organism evidence="6 7">
    <name type="scientific">Anopheles stephensi</name>
    <name type="common">Indo-Pakistan malaria mosquito</name>
    <dbReference type="NCBI Taxonomy" id="30069"/>
    <lineage>
        <taxon>Eukaryota</taxon>
        <taxon>Metazoa</taxon>
        <taxon>Ecdysozoa</taxon>
        <taxon>Arthropoda</taxon>
        <taxon>Hexapoda</taxon>
        <taxon>Insecta</taxon>
        <taxon>Pterygota</taxon>
        <taxon>Neoptera</taxon>
        <taxon>Endopterygota</taxon>
        <taxon>Diptera</taxon>
        <taxon>Nematocera</taxon>
        <taxon>Culicoidea</taxon>
        <taxon>Culicidae</taxon>
        <taxon>Anophelinae</taxon>
        <taxon>Anopheles</taxon>
    </lineage>
</organism>
<protein>
    <recommendedName>
        <fullName evidence="5">CHHC U11-48K-type domain-containing protein</fullName>
    </recommendedName>
</protein>
<evidence type="ECO:0000313" key="6">
    <source>
        <dbReference type="EnsemblMetazoa" id="ASTEI06518-PA"/>
    </source>
</evidence>
<keyword evidence="1" id="KW-0479">Metal-binding</keyword>
<dbReference type="VEuPathDB" id="VectorBase:ASTE006536"/>
<feature type="compositionally biased region" description="Acidic residues" evidence="4">
    <location>
        <begin position="169"/>
        <end position="181"/>
    </location>
</feature>
<keyword evidence="2" id="KW-0863">Zinc-finger</keyword>
<name>A0A182YDI2_ANOST</name>
<dbReference type="VEuPathDB" id="VectorBase:ASTEI20_030945"/>
<dbReference type="SUPFAM" id="SSF57667">
    <property type="entry name" value="beta-beta-alpha zinc fingers"/>
    <property type="match status" value="1"/>
</dbReference>
<reference evidence="6" key="2">
    <citation type="submission" date="2020-05" db="UniProtKB">
        <authorList>
            <consortium name="EnsemblMetazoa"/>
        </authorList>
    </citation>
    <scope>IDENTIFICATION</scope>
    <source>
        <strain evidence="6">Indian</strain>
    </source>
</reference>
<evidence type="ECO:0000256" key="2">
    <source>
        <dbReference type="ARBA" id="ARBA00022771"/>
    </source>
</evidence>
<dbReference type="VEuPathDB" id="VectorBase:ASTEI06518"/>
<feature type="domain" description="CHHC U11-48K-type" evidence="5">
    <location>
        <begin position="4"/>
        <end position="31"/>
    </location>
</feature>
<dbReference type="OMA" id="YDPLANC"/>
<dbReference type="AlphaFoldDB" id="A0A182YDI2"/>
<dbReference type="Proteomes" id="UP000076408">
    <property type="component" value="Unassembled WGS sequence"/>
</dbReference>
<accession>A0A182YDI2</accession>
<evidence type="ECO:0000313" key="7">
    <source>
        <dbReference type="Proteomes" id="UP000076408"/>
    </source>
</evidence>
<dbReference type="PROSITE" id="PS51800">
    <property type="entry name" value="ZF_CHHC_U11_48K"/>
    <property type="match status" value="2"/>
</dbReference>
<dbReference type="EnsemblMetazoa" id="ASTEI06518-RA">
    <property type="protein sequence ID" value="ASTEI06518-PA"/>
    <property type="gene ID" value="ASTEI06518"/>
</dbReference>
<feature type="region of interest" description="Disordered" evidence="4">
    <location>
        <begin position="164"/>
        <end position="221"/>
    </location>
</feature>